<evidence type="ECO:0000313" key="2">
    <source>
        <dbReference type="Proteomes" id="UP000002068"/>
    </source>
</evidence>
<gene>
    <name evidence="1" type="ordered locus">CD196_2995</name>
</gene>
<dbReference type="EMBL" id="FN538970">
    <property type="protein sequence ID" value="CBA66057.1"/>
    <property type="molecule type" value="Genomic_DNA"/>
</dbReference>
<dbReference type="HOGENOM" id="CLU_094015_1_0_9"/>
<reference evidence="1 2" key="1">
    <citation type="journal article" date="2009" name="Genome Biol.">
        <title>Comparative genome and phenotypic analysis of Clostridium difficile 027 strains provides insight into the evolution of a hypervirulent bacterium.</title>
        <authorList>
            <person name="Stabler R.A."/>
            <person name="He M."/>
            <person name="Dawson L."/>
            <person name="Martin M."/>
            <person name="Valiente E."/>
            <person name="Corton C."/>
            <person name="Lawley T.D."/>
            <person name="Sebaihia M."/>
            <person name="Quail M.A."/>
            <person name="Rose G."/>
            <person name="Gerding D.N."/>
            <person name="Gibert M."/>
            <person name="Popoff M.R."/>
            <person name="Parkhill J."/>
            <person name="Dougan G."/>
            <person name="Wren B.W."/>
        </authorList>
    </citation>
    <scope>NUCLEOTIDE SEQUENCE [LARGE SCALE GENOMIC DNA]</scope>
    <source>
        <strain evidence="1 2">CD196</strain>
    </source>
</reference>
<dbReference type="AlphaFoldDB" id="A0A0H3N647"/>
<protein>
    <recommendedName>
        <fullName evidence="3">2'-5' RNA ligase</fullName>
    </recommendedName>
</protein>
<evidence type="ECO:0000313" key="1">
    <source>
        <dbReference type="EMBL" id="CBA66057.1"/>
    </source>
</evidence>
<dbReference type="Gene3D" id="3.90.1140.10">
    <property type="entry name" value="Cyclic phosphodiesterase"/>
    <property type="match status" value="1"/>
</dbReference>
<sequence length="179" mass="20938">MQYAIELYYDKKTEKQLFDLSKKIADEKISTKYLEWKTRPHLTLACFNDVDEACCIDKLKGFAQNHKVIPAYIGSVGMFNDTKTVFVSPIMNSSMYQFQRELYEVLQDFDSNGWEWYHPNRWVPHCTIALTGDDESEAFFRASDVLLREFKKISGEFVSIGLVKITFPVEEIFTVNMNR</sequence>
<dbReference type="KEGG" id="cdc:CD196_2995"/>
<dbReference type="RefSeq" id="WP_003427977.1">
    <property type="nucleotide sequence ID" value="NC_013315.1"/>
</dbReference>
<dbReference type="SUPFAM" id="SSF55144">
    <property type="entry name" value="LigT-like"/>
    <property type="match status" value="1"/>
</dbReference>
<dbReference type="Proteomes" id="UP000002068">
    <property type="component" value="Chromosome"/>
</dbReference>
<dbReference type="PANTHER" id="PTHR36039">
    <property type="match status" value="1"/>
</dbReference>
<proteinExistence type="predicted"/>
<accession>A0A0H3N647</accession>
<dbReference type="Pfam" id="PF13563">
    <property type="entry name" value="2_5_RNA_ligase2"/>
    <property type="match status" value="1"/>
</dbReference>
<organism evidence="1 2">
    <name type="scientific">Clostridioides difficile (strain CD196)</name>
    <name type="common">Peptoclostridium difficile</name>
    <dbReference type="NCBI Taxonomy" id="645462"/>
    <lineage>
        <taxon>Bacteria</taxon>
        <taxon>Bacillati</taxon>
        <taxon>Bacillota</taxon>
        <taxon>Clostridia</taxon>
        <taxon>Peptostreptococcales</taxon>
        <taxon>Peptostreptococcaceae</taxon>
        <taxon>Clostridioides</taxon>
    </lineage>
</organism>
<evidence type="ECO:0008006" key="3">
    <source>
        <dbReference type="Google" id="ProtNLM"/>
    </source>
</evidence>
<dbReference type="InterPro" id="IPR009097">
    <property type="entry name" value="Cyclic_Pdiesterase"/>
</dbReference>
<name>A0A0H3N647_CLODC</name>
<dbReference type="PANTHER" id="PTHR36039:SF2">
    <property type="entry name" value="RNA LIGASE_CYCLIC NUCLEOTIDE PHOSPHODIESTERASE FAMILY PROTEIN"/>
    <property type="match status" value="1"/>
</dbReference>